<evidence type="ECO:0008006" key="5">
    <source>
        <dbReference type="Google" id="ProtNLM"/>
    </source>
</evidence>
<keyword evidence="1" id="KW-1133">Transmembrane helix</keyword>
<feature type="transmembrane region" description="Helical" evidence="1">
    <location>
        <begin position="693"/>
        <end position="714"/>
    </location>
</feature>
<name>A0A814CYM1_9BILA</name>
<keyword evidence="4" id="KW-1185">Reference proteome</keyword>
<evidence type="ECO:0000313" key="4">
    <source>
        <dbReference type="Proteomes" id="UP000663879"/>
    </source>
</evidence>
<keyword evidence="1" id="KW-0472">Membrane</keyword>
<reference evidence="3" key="1">
    <citation type="submission" date="2021-02" db="EMBL/GenBank/DDBJ databases">
        <authorList>
            <person name="Nowell W R."/>
        </authorList>
    </citation>
    <scope>NUCLEOTIDE SEQUENCE</scope>
    <source>
        <strain evidence="3">Ploen Becks lab</strain>
    </source>
</reference>
<dbReference type="Proteomes" id="UP000663879">
    <property type="component" value="Unassembled WGS sequence"/>
</dbReference>
<feature type="signal peptide" evidence="2">
    <location>
        <begin position="1"/>
        <end position="15"/>
    </location>
</feature>
<comment type="caution">
    <text evidence="3">The sequence shown here is derived from an EMBL/GenBank/DDBJ whole genome shotgun (WGS) entry which is preliminary data.</text>
</comment>
<accession>A0A814CYM1</accession>
<dbReference type="EMBL" id="CAJNOC010002755">
    <property type="protein sequence ID" value="CAF0949813.1"/>
    <property type="molecule type" value="Genomic_DNA"/>
</dbReference>
<dbReference type="AlphaFoldDB" id="A0A814CYM1"/>
<feature type="transmembrane region" description="Helical" evidence="1">
    <location>
        <begin position="541"/>
        <end position="561"/>
    </location>
</feature>
<proteinExistence type="predicted"/>
<gene>
    <name evidence="3" type="ORF">OXX778_LOCUS13879</name>
</gene>
<evidence type="ECO:0000313" key="3">
    <source>
        <dbReference type="EMBL" id="CAF0949813.1"/>
    </source>
</evidence>
<keyword evidence="2" id="KW-0732">Signal</keyword>
<feature type="chain" id="PRO_5033045844" description="G-protein coupled receptors family 1 profile domain-containing protein" evidence="2">
    <location>
        <begin position="16"/>
        <end position="734"/>
    </location>
</feature>
<feature type="transmembrane region" description="Helical" evidence="1">
    <location>
        <begin position="416"/>
        <end position="439"/>
    </location>
</feature>
<organism evidence="3 4">
    <name type="scientific">Brachionus calyciflorus</name>
    <dbReference type="NCBI Taxonomy" id="104777"/>
    <lineage>
        <taxon>Eukaryota</taxon>
        <taxon>Metazoa</taxon>
        <taxon>Spiralia</taxon>
        <taxon>Gnathifera</taxon>
        <taxon>Rotifera</taxon>
        <taxon>Eurotatoria</taxon>
        <taxon>Monogononta</taxon>
        <taxon>Pseudotrocha</taxon>
        <taxon>Ploima</taxon>
        <taxon>Brachionidae</taxon>
        <taxon>Brachionus</taxon>
    </lineage>
</organism>
<protein>
    <recommendedName>
        <fullName evidence="5">G-protein coupled receptors family 1 profile domain-containing protein</fullName>
    </recommendedName>
</protein>
<sequence>MFFIIFINLIKIIEPTCIQKENTTLKCFIDFSINQSFVDFIENSNYSILDLDFQNLAYTQTELEPRDYNSLMRIKLFVRNVSRFEIFQASPFFPQFFYENYFYDSRIDFYYENKTLFSNRTCNSKISKYFSEYFTRYTSVYFKSGISFPYPLCPYVFSYNFELLSIENLNSTNKFVLIYNTERTFNSLNKFIIQNSSLSLNSLLLKELNFRGCEEIEIKNSILYEIEHFDRIHLNIFKRVKLDLLNMKQFWSFSDKKWLLNLNKNYRINLLDCYDITREQSKQNKKIDLVLTSSDYDYPDRDFCLFKDFPHTDLVFPIIKAPFRLNCSCTQIWLILNWELRDILNGQLTFSYSNRSMKTQATEKCFQDFELRIKLCNFDNLLKKCPKPRLQPQYQCKCKKNFKYYKKECVKLFIELIFMLLIFLLGTPLIITTLIALIIKYKNEKVHKLMIIELIFESFSILLMFFPCIVRMNHPYFGELYSDDVCELDFRISSFKLNLINAKIINFLLYTFITSANLTNLLIIFYSFLDIFRPSQLKFMLRFDLSMPYAFILILSFGLVFNMDNFMTCYFDFCENINDLAKSMRLIRLIKESFIFVVTVLDLALNFYLIFFLRRNIRKIRLLSNGNKRFYFKFERFYTRPITKILTNSFSILILNGLPHFFLAFYKYKVISDFSEYPTIDKYSNKVNSMYKIYLTFSNLTFVVNLFQKLNVNLQFEKSKYLRKSIKIIRKFNF</sequence>
<evidence type="ECO:0000256" key="1">
    <source>
        <dbReference type="SAM" id="Phobius"/>
    </source>
</evidence>
<dbReference type="OrthoDB" id="10221400at2759"/>
<evidence type="ECO:0000256" key="2">
    <source>
        <dbReference type="SAM" id="SignalP"/>
    </source>
</evidence>
<feature type="transmembrane region" description="Helical" evidence="1">
    <location>
        <begin position="593"/>
        <end position="613"/>
    </location>
</feature>
<feature type="transmembrane region" description="Helical" evidence="1">
    <location>
        <begin position="451"/>
        <end position="472"/>
    </location>
</feature>
<feature type="transmembrane region" description="Helical" evidence="1">
    <location>
        <begin position="645"/>
        <end position="666"/>
    </location>
</feature>
<feature type="transmembrane region" description="Helical" evidence="1">
    <location>
        <begin position="507"/>
        <end position="529"/>
    </location>
</feature>
<keyword evidence="1" id="KW-0812">Transmembrane</keyword>